<evidence type="ECO:0000256" key="4">
    <source>
        <dbReference type="ARBA" id="ARBA00022692"/>
    </source>
</evidence>
<dbReference type="GO" id="GO:0046872">
    <property type="term" value="F:metal ion binding"/>
    <property type="evidence" value="ECO:0007669"/>
    <property type="project" value="UniProtKB-KW"/>
</dbReference>
<dbReference type="EMBL" id="QZJZ01000054">
    <property type="protein sequence ID" value="RJP59190.1"/>
    <property type="molecule type" value="Genomic_DNA"/>
</dbReference>
<accession>A0A3A4QZ82</accession>
<comment type="subcellular location">
    <subcellularLocation>
        <location evidence="1 11">Cell membrane</location>
        <topology evidence="1 11">Multi-pass membrane protein</topology>
    </subcellularLocation>
</comment>
<keyword evidence="11" id="KW-0479">Metal-binding</keyword>
<evidence type="ECO:0000256" key="7">
    <source>
        <dbReference type="ARBA" id="ARBA00023136"/>
    </source>
</evidence>
<keyword evidence="4 11" id="KW-0812">Transmembrane</keyword>
<evidence type="ECO:0000256" key="8">
    <source>
        <dbReference type="ARBA" id="ARBA00023303"/>
    </source>
</evidence>
<keyword evidence="5 11" id="KW-1133">Transmembrane helix</keyword>
<comment type="function">
    <text evidence="11">Fluoride-specific ion channel. Important for reducing fluoride concentration in the cell, thus reducing its toxicity.</text>
</comment>
<organism evidence="12 13">
    <name type="scientific">Candidatus Auribacter fodinae</name>
    <dbReference type="NCBI Taxonomy" id="2093366"/>
    <lineage>
        <taxon>Bacteria</taxon>
        <taxon>Pseudomonadati</taxon>
        <taxon>Candidatus Auribacterota</taxon>
        <taxon>Candidatus Auribacteria</taxon>
        <taxon>Candidatus Auribacterales</taxon>
        <taxon>Candidatus Auribacteraceae</taxon>
        <taxon>Candidatus Auribacter</taxon>
    </lineage>
</organism>
<dbReference type="PANTHER" id="PTHR28259">
    <property type="entry name" value="FLUORIDE EXPORT PROTEIN 1-RELATED"/>
    <property type="match status" value="1"/>
</dbReference>
<evidence type="ECO:0000313" key="12">
    <source>
        <dbReference type="EMBL" id="RJP59190.1"/>
    </source>
</evidence>
<sequence>MKMWLILLSVACGGSIGAVTRFWITELIYQHFNTIFPFGTLSVNLIGCYLIGFLWNIFGNFAVPEYIKMFMSVGILGALTTFSSYAIGTVNLLRDGEYLYAVLNILINNGLCILLVVLGIITSQVLINIFN</sequence>
<dbReference type="InterPro" id="IPR003691">
    <property type="entry name" value="FluC"/>
</dbReference>
<evidence type="ECO:0000256" key="9">
    <source>
        <dbReference type="ARBA" id="ARBA00035120"/>
    </source>
</evidence>
<dbReference type="GO" id="GO:0005886">
    <property type="term" value="C:plasma membrane"/>
    <property type="evidence" value="ECO:0007669"/>
    <property type="project" value="UniProtKB-SubCell"/>
</dbReference>
<evidence type="ECO:0000256" key="5">
    <source>
        <dbReference type="ARBA" id="ARBA00022989"/>
    </source>
</evidence>
<evidence type="ECO:0000256" key="6">
    <source>
        <dbReference type="ARBA" id="ARBA00023065"/>
    </source>
</evidence>
<feature type="binding site" evidence="11">
    <location>
        <position position="80"/>
    </location>
    <ligand>
        <name>Na(+)</name>
        <dbReference type="ChEBI" id="CHEBI:29101"/>
        <note>structural</note>
    </ligand>
</feature>
<keyword evidence="3" id="KW-0997">Cell inner membrane</keyword>
<evidence type="ECO:0000313" key="13">
    <source>
        <dbReference type="Proteomes" id="UP000266426"/>
    </source>
</evidence>
<dbReference type="Proteomes" id="UP000266426">
    <property type="component" value="Unassembled WGS sequence"/>
</dbReference>
<dbReference type="GO" id="GO:0140114">
    <property type="term" value="P:cellular detoxification of fluoride"/>
    <property type="evidence" value="ECO:0007669"/>
    <property type="project" value="UniProtKB-UniRule"/>
</dbReference>
<proteinExistence type="inferred from homology"/>
<dbReference type="GO" id="GO:0062054">
    <property type="term" value="F:fluoride channel activity"/>
    <property type="evidence" value="ECO:0007669"/>
    <property type="project" value="UniProtKB-UniRule"/>
</dbReference>
<dbReference type="Pfam" id="PF02537">
    <property type="entry name" value="CRCB"/>
    <property type="match status" value="1"/>
</dbReference>
<gene>
    <name evidence="11 12" type="primary">crcB</name>
    <name evidence="11" type="synonym">fluC</name>
    <name evidence="12" type="ORF">C4541_06790</name>
</gene>
<evidence type="ECO:0000256" key="11">
    <source>
        <dbReference type="HAMAP-Rule" id="MF_00454"/>
    </source>
</evidence>
<keyword evidence="11" id="KW-0813">Transport</keyword>
<keyword evidence="7 11" id="KW-0472">Membrane</keyword>
<evidence type="ECO:0000256" key="2">
    <source>
        <dbReference type="ARBA" id="ARBA00022475"/>
    </source>
</evidence>
<dbReference type="NCBIfam" id="TIGR00494">
    <property type="entry name" value="crcB"/>
    <property type="match status" value="1"/>
</dbReference>
<comment type="similarity">
    <text evidence="9 11">Belongs to the fluoride channel Fluc/FEX (TC 1.A.43) family.</text>
</comment>
<keyword evidence="11" id="KW-0915">Sodium</keyword>
<dbReference type="AlphaFoldDB" id="A0A3A4QZ82"/>
<dbReference type="HAMAP" id="MF_00454">
    <property type="entry name" value="FluC"/>
    <property type="match status" value="1"/>
</dbReference>
<comment type="catalytic activity">
    <reaction evidence="10">
        <text>fluoride(in) = fluoride(out)</text>
        <dbReference type="Rhea" id="RHEA:76159"/>
        <dbReference type="ChEBI" id="CHEBI:17051"/>
    </reaction>
    <physiologicalReaction direction="left-to-right" evidence="10">
        <dbReference type="Rhea" id="RHEA:76160"/>
    </physiologicalReaction>
</comment>
<keyword evidence="8 11" id="KW-0407">Ion channel</keyword>
<name>A0A3A4QZ82_9BACT</name>
<feature type="transmembrane region" description="Helical" evidence="11">
    <location>
        <begin position="98"/>
        <end position="121"/>
    </location>
</feature>
<keyword evidence="2 11" id="KW-1003">Cell membrane</keyword>
<feature type="binding site" evidence="11">
    <location>
        <position position="77"/>
    </location>
    <ligand>
        <name>Na(+)</name>
        <dbReference type="ChEBI" id="CHEBI:29101"/>
        <note>structural</note>
    </ligand>
</feature>
<evidence type="ECO:0000256" key="10">
    <source>
        <dbReference type="ARBA" id="ARBA00035585"/>
    </source>
</evidence>
<reference evidence="12 13" key="1">
    <citation type="journal article" date="2017" name="ISME J.">
        <title>Energy and carbon metabolisms in a deep terrestrial subsurface fluid microbial community.</title>
        <authorList>
            <person name="Momper L."/>
            <person name="Jungbluth S.P."/>
            <person name="Lee M.D."/>
            <person name="Amend J.P."/>
        </authorList>
    </citation>
    <scope>NUCLEOTIDE SEQUENCE [LARGE SCALE GENOMIC DNA]</scope>
    <source>
        <strain evidence="12">SURF_26</strain>
    </source>
</reference>
<protein>
    <recommendedName>
        <fullName evidence="11">Fluoride-specific ion channel FluC</fullName>
    </recommendedName>
</protein>
<evidence type="ECO:0000256" key="3">
    <source>
        <dbReference type="ARBA" id="ARBA00022519"/>
    </source>
</evidence>
<feature type="transmembrane region" description="Helical" evidence="11">
    <location>
        <begin position="41"/>
        <end position="58"/>
    </location>
</feature>
<keyword evidence="6 11" id="KW-0406">Ion transport</keyword>
<comment type="activity regulation">
    <text evidence="11">Na(+) is not transported, but it plays an essential structural role and its presence is essential for fluoride channel function.</text>
</comment>
<feature type="transmembrane region" description="Helical" evidence="11">
    <location>
        <begin position="70"/>
        <end position="92"/>
    </location>
</feature>
<dbReference type="PANTHER" id="PTHR28259:SF1">
    <property type="entry name" value="FLUORIDE EXPORT PROTEIN 1-RELATED"/>
    <property type="match status" value="1"/>
</dbReference>
<evidence type="ECO:0000256" key="1">
    <source>
        <dbReference type="ARBA" id="ARBA00004651"/>
    </source>
</evidence>
<comment type="caution">
    <text evidence="12">The sequence shown here is derived from an EMBL/GenBank/DDBJ whole genome shotgun (WGS) entry which is preliminary data.</text>
</comment>